<dbReference type="Proteomes" id="UP000824120">
    <property type="component" value="Chromosome 4"/>
</dbReference>
<proteinExistence type="predicted"/>
<dbReference type="EMBL" id="JACXVP010000004">
    <property type="protein sequence ID" value="KAG5610706.1"/>
    <property type="molecule type" value="Genomic_DNA"/>
</dbReference>
<protein>
    <recommendedName>
        <fullName evidence="1">F-box domain-containing protein</fullName>
    </recommendedName>
</protein>
<dbReference type="OrthoDB" id="613853at2759"/>
<dbReference type="PANTHER" id="PTHR31293:SF12">
    <property type="entry name" value="RNI-LIKE SUPERFAMILY PROTEIN"/>
    <property type="match status" value="1"/>
</dbReference>
<dbReference type="Gene3D" id="1.20.1280.50">
    <property type="match status" value="1"/>
</dbReference>
<reference evidence="2 3" key="1">
    <citation type="submission" date="2020-09" db="EMBL/GenBank/DDBJ databases">
        <title>De no assembly of potato wild relative species, Solanum commersonii.</title>
        <authorList>
            <person name="Cho K."/>
        </authorList>
    </citation>
    <scope>NUCLEOTIDE SEQUENCE [LARGE SCALE GENOMIC DNA]</scope>
    <source>
        <strain evidence="2">LZ3.2</strain>
        <tissue evidence="2">Leaf</tissue>
    </source>
</reference>
<evidence type="ECO:0000259" key="1">
    <source>
        <dbReference type="PROSITE" id="PS50181"/>
    </source>
</evidence>
<dbReference type="AlphaFoldDB" id="A0A9J5ZDI3"/>
<dbReference type="InterPro" id="IPR036047">
    <property type="entry name" value="F-box-like_dom_sf"/>
</dbReference>
<dbReference type="SUPFAM" id="SSF81383">
    <property type="entry name" value="F-box domain"/>
    <property type="match status" value="1"/>
</dbReference>
<dbReference type="Pfam" id="PF00646">
    <property type="entry name" value="F-box"/>
    <property type="match status" value="1"/>
</dbReference>
<feature type="domain" description="F-box" evidence="1">
    <location>
        <begin position="19"/>
        <end position="52"/>
    </location>
</feature>
<dbReference type="InterPro" id="IPR001810">
    <property type="entry name" value="F-box_dom"/>
</dbReference>
<keyword evidence="3" id="KW-1185">Reference proteome</keyword>
<accession>A0A9J5ZDI3</accession>
<dbReference type="InterPro" id="IPR055294">
    <property type="entry name" value="FBL60-like"/>
</dbReference>
<dbReference type="CDD" id="cd22160">
    <property type="entry name" value="F-box_AtFBL13-like"/>
    <property type="match status" value="1"/>
</dbReference>
<sequence>MAKRHQLSNNFALKKCSAEDRISKLPDEILVHILSFLTVKEAADTSVLSKRWLPLWTYIYRLDFNATKPLNEVALNPKLRKMYMKKYIR</sequence>
<evidence type="ECO:0000313" key="2">
    <source>
        <dbReference type="EMBL" id="KAG5610706.1"/>
    </source>
</evidence>
<evidence type="ECO:0000313" key="3">
    <source>
        <dbReference type="Proteomes" id="UP000824120"/>
    </source>
</evidence>
<organism evidence="2 3">
    <name type="scientific">Solanum commersonii</name>
    <name type="common">Commerson's wild potato</name>
    <name type="synonym">Commerson's nightshade</name>
    <dbReference type="NCBI Taxonomy" id="4109"/>
    <lineage>
        <taxon>Eukaryota</taxon>
        <taxon>Viridiplantae</taxon>
        <taxon>Streptophyta</taxon>
        <taxon>Embryophyta</taxon>
        <taxon>Tracheophyta</taxon>
        <taxon>Spermatophyta</taxon>
        <taxon>Magnoliopsida</taxon>
        <taxon>eudicotyledons</taxon>
        <taxon>Gunneridae</taxon>
        <taxon>Pentapetalae</taxon>
        <taxon>asterids</taxon>
        <taxon>lamiids</taxon>
        <taxon>Solanales</taxon>
        <taxon>Solanaceae</taxon>
        <taxon>Solanoideae</taxon>
        <taxon>Solaneae</taxon>
        <taxon>Solanum</taxon>
    </lineage>
</organism>
<name>A0A9J5ZDI3_SOLCO</name>
<dbReference type="InterPro" id="IPR053781">
    <property type="entry name" value="F-box_AtFBL13-like"/>
</dbReference>
<comment type="caution">
    <text evidence="2">The sequence shown here is derived from an EMBL/GenBank/DDBJ whole genome shotgun (WGS) entry which is preliminary data.</text>
</comment>
<dbReference type="PROSITE" id="PS50181">
    <property type="entry name" value="FBOX"/>
    <property type="match status" value="1"/>
</dbReference>
<dbReference type="PANTHER" id="PTHR31293">
    <property type="entry name" value="RNI-LIKE SUPERFAMILY PROTEIN"/>
    <property type="match status" value="1"/>
</dbReference>
<gene>
    <name evidence="2" type="ORF">H5410_021987</name>
</gene>